<evidence type="ECO:0000313" key="2">
    <source>
        <dbReference type="EMBL" id="POH75372.1"/>
    </source>
</evidence>
<feature type="compositionally biased region" description="Polar residues" evidence="1">
    <location>
        <begin position="44"/>
        <end position="55"/>
    </location>
</feature>
<dbReference type="InterPro" id="IPR027417">
    <property type="entry name" value="P-loop_NTPase"/>
</dbReference>
<proteinExistence type="predicted"/>
<dbReference type="Proteomes" id="UP000237061">
    <property type="component" value="Unassembled WGS sequence"/>
</dbReference>
<keyword evidence="3" id="KW-1185">Reference proteome</keyword>
<accession>A0A2S4A2B8</accession>
<keyword evidence="2" id="KW-0067">ATP-binding</keyword>
<evidence type="ECO:0000313" key="3">
    <source>
        <dbReference type="Proteomes" id="UP000237061"/>
    </source>
</evidence>
<evidence type="ECO:0000256" key="1">
    <source>
        <dbReference type="SAM" id="MobiDB-lite"/>
    </source>
</evidence>
<comment type="caution">
    <text evidence="2">The sequence shown here is derived from an EMBL/GenBank/DDBJ whole genome shotgun (WGS) entry which is preliminary data.</text>
</comment>
<name>A0A2S4A2B8_ARTGL</name>
<reference evidence="2 3" key="1">
    <citation type="submission" date="2018-01" db="EMBL/GenBank/DDBJ databases">
        <title>Arthrobacter sp. nov., from glaciers in China.</title>
        <authorList>
            <person name="Liu Q."/>
            <person name="Xin Y.-H."/>
        </authorList>
    </citation>
    <scope>NUCLEOTIDE SEQUENCE [LARGE SCALE GENOMIC DNA]</scope>
    <source>
        <strain evidence="2 3">HLT2-12-2</strain>
    </source>
</reference>
<feature type="region of interest" description="Disordered" evidence="1">
    <location>
        <begin position="460"/>
        <end position="480"/>
    </location>
</feature>
<dbReference type="GO" id="GO:0005524">
    <property type="term" value="F:ATP binding"/>
    <property type="evidence" value="ECO:0007669"/>
    <property type="project" value="UniProtKB-KW"/>
</dbReference>
<keyword evidence="2" id="KW-0547">Nucleotide-binding</keyword>
<dbReference type="EMBL" id="PPXC01000001">
    <property type="protein sequence ID" value="POH75372.1"/>
    <property type="molecule type" value="Genomic_DNA"/>
</dbReference>
<protein>
    <submittedName>
        <fullName evidence="2">ATP-binding protein</fullName>
    </submittedName>
</protein>
<dbReference type="SUPFAM" id="SSF52540">
    <property type="entry name" value="P-loop containing nucleoside triphosphate hydrolases"/>
    <property type="match status" value="1"/>
</dbReference>
<feature type="region of interest" description="Disordered" evidence="1">
    <location>
        <begin position="1"/>
        <end position="55"/>
    </location>
</feature>
<organism evidence="2 3">
    <name type="scientific">Arthrobacter glacialis</name>
    <dbReference type="NCBI Taxonomy" id="1664"/>
    <lineage>
        <taxon>Bacteria</taxon>
        <taxon>Bacillati</taxon>
        <taxon>Actinomycetota</taxon>
        <taxon>Actinomycetes</taxon>
        <taxon>Micrococcales</taxon>
        <taxon>Micrococcaceae</taxon>
        <taxon>Arthrobacter</taxon>
    </lineage>
</organism>
<gene>
    <name evidence="2" type="ORF">CVS27_01865</name>
</gene>
<dbReference type="AlphaFoldDB" id="A0A2S4A2B8"/>
<sequence length="548" mass="59762">MVPIPHDEELDGPIPDDASILDDPYIQPAQHEPPAADRAMGATSRPNQRRAPTQSAELVEMAKKLYRMVKSTEGKIYAVRHDLPGIAMPIKGTAGGLRNQLSTLYYSQKGRTASSSAIQEMMMVLEGDAMIAPEEPVFLRFAADQAGTHYIDLGTPNGEAIAITPEGWKIIDTSPVLFRRTGLMSPMPRPARGGNLEGFRNLLNVSESGFRLLVGWLVAACITDIPHPILGLYGQQGTAKTTAMNTLITLISPSPVPSQNVPDKADDWATNAYNAPVIGLDNVSSLKPSFQDALCKAVTGDGYIKRENYSDSDVTVLHFRRVIALTTIDPGSLQGDVSDRLLKVDLEPIPESGRRTEKEVKAEFDSIRQSTHGVILDLLSAVLRVLPSVQLEKMPRMADFARVLAAIDQVTEWQTLSDYLIRTESAALDVIEGNLFASAIRDLVEECGAWTGTTTELLEKISPSPRPQNWPKTPGAAGGSLKRNTIALKSVGITVTTHRTSTSRRYTLSKAEIPLCQSCFEQLHPSHVAQGVRVHPTCNEPTELFDKD</sequence>